<sequence>MTILPPDPDFAALRLELSRLRAERGYTYDELAARSGLSRRTLIEIEQGRTIGSLATWHAIAHALQAPLDRLFTTLCTGHQPPGP</sequence>
<dbReference type="AlphaFoldDB" id="A0AA90HCS3"/>
<dbReference type="PROSITE" id="PS50943">
    <property type="entry name" value="HTH_CROC1"/>
    <property type="match status" value="1"/>
</dbReference>
<dbReference type="Pfam" id="PF13560">
    <property type="entry name" value="HTH_31"/>
    <property type="match status" value="1"/>
</dbReference>
<dbReference type="InterPro" id="IPR001387">
    <property type="entry name" value="Cro/C1-type_HTH"/>
</dbReference>
<reference evidence="2" key="1">
    <citation type="submission" date="2023-05" db="EMBL/GenBank/DDBJ databases">
        <title>Streptantibioticus silvisoli sp. nov., acidotolerant actinomycetes 1 from pine litter.</title>
        <authorList>
            <person name="Swiecimska M."/>
            <person name="Golinska P."/>
            <person name="Sangal V."/>
            <person name="Wachnowicz B."/>
            <person name="Goodfellow M."/>
        </authorList>
    </citation>
    <scope>NUCLEOTIDE SEQUENCE</scope>
    <source>
        <strain evidence="2">SL13</strain>
    </source>
</reference>
<dbReference type="InterPro" id="IPR010982">
    <property type="entry name" value="Lambda_DNA-bd_dom_sf"/>
</dbReference>
<evidence type="ECO:0000259" key="1">
    <source>
        <dbReference type="PROSITE" id="PS50943"/>
    </source>
</evidence>
<dbReference type="EMBL" id="JABXJJ020000057">
    <property type="protein sequence ID" value="MDI5973982.1"/>
    <property type="molecule type" value="Genomic_DNA"/>
</dbReference>
<feature type="domain" description="HTH cro/C1-type" evidence="1">
    <location>
        <begin position="17"/>
        <end position="71"/>
    </location>
</feature>
<dbReference type="SMART" id="SM00530">
    <property type="entry name" value="HTH_XRE"/>
    <property type="match status" value="1"/>
</dbReference>
<proteinExistence type="predicted"/>
<dbReference type="GO" id="GO:0003677">
    <property type="term" value="F:DNA binding"/>
    <property type="evidence" value="ECO:0007669"/>
    <property type="project" value="InterPro"/>
</dbReference>
<evidence type="ECO:0000313" key="2">
    <source>
        <dbReference type="EMBL" id="MDI5973982.1"/>
    </source>
</evidence>
<dbReference type="CDD" id="cd00093">
    <property type="entry name" value="HTH_XRE"/>
    <property type="match status" value="1"/>
</dbReference>
<comment type="caution">
    <text evidence="2">The sequence shown here is derived from an EMBL/GenBank/DDBJ whole genome shotgun (WGS) entry which is preliminary data.</text>
</comment>
<organism evidence="2">
    <name type="scientific">Streptantibioticus silvisoli</name>
    <dbReference type="NCBI Taxonomy" id="2705255"/>
    <lineage>
        <taxon>Bacteria</taxon>
        <taxon>Bacillati</taxon>
        <taxon>Actinomycetota</taxon>
        <taxon>Actinomycetes</taxon>
        <taxon>Kitasatosporales</taxon>
        <taxon>Streptomycetaceae</taxon>
        <taxon>Streptantibioticus</taxon>
    </lineage>
</organism>
<protein>
    <submittedName>
        <fullName evidence="2">Helix-turn-helix transcriptional regulator</fullName>
    </submittedName>
</protein>
<dbReference type="RefSeq" id="WP_271313434.1">
    <property type="nucleotide sequence ID" value="NZ_JABXJJ020000057.1"/>
</dbReference>
<dbReference type="SUPFAM" id="SSF47413">
    <property type="entry name" value="lambda repressor-like DNA-binding domains"/>
    <property type="match status" value="1"/>
</dbReference>
<accession>A0AA90HCS3</accession>
<dbReference type="Gene3D" id="1.10.260.40">
    <property type="entry name" value="lambda repressor-like DNA-binding domains"/>
    <property type="match status" value="1"/>
</dbReference>
<name>A0AA90HCS3_9ACTN</name>
<gene>
    <name evidence="2" type="ORF">POF50_032350</name>
</gene>